<evidence type="ECO:0000259" key="1">
    <source>
        <dbReference type="Pfam" id="PF24410"/>
    </source>
</evidence>
<evidence type="ECO:0000313" key="2">
    <source>
        <dbReference type="EMBL" id="TQF06924.1"/>
    </source>
</evidence>
<feature type="domain" description="wHTH-Hsp90 Na associated" evidence="1">
    <location>
        <begin position="184"/>
        <end position="237"/>
    </location>
</feature>
<dbReference type="EMBL" id="VIGB01000003">
    <property type="protein sequence ID" value="TQF06924.1"/>
    <property type="molecule type" value="Genomic_DNA"/>
</dbReference>
<feature type="domain" description="wHTH-Hsp90 Na associated" evidence="1">
    <location>
        <begin position="60"/>
        <end position="110"/>
    </location>
</feature>
<protein>
    <recommendedName>
        <fullName evidence="1">wHTH-Hsp90 Na associated domain-containing protein</fullName>
    </recommendedName>
</protein>
<feature type="domain" description="wHTH-Hsp90 Na associated" evidence="1">
    <location>
        <begin position="1"/>
        <end position="47"/>
    </location>
</feature>
<feature type="domain" description="wHTH-Hsp90 Na associated" evidence="1">
    <location>
        <begin position="248"/>
        <end position="301"/>
    </location>
</feature>
<dbReference type="OrthoDB" id="9802640at2"/>
<keyword evidence="3" id="KW-1185">Reference proteome</keyword>
<proteinExistence type="predicted"/>
<reference evidence="2 3" key="1">
    <citation type="submission" date="2019-06" db="EMBL/GenBank/DDBJ databases">
        <title>Description of Kitasatospora acidophila sp. nov. isolated from pine grove soil, and reclassification of Streptomyces novaecaesareae to Kitasatospora novaeceasareae comb. nov.</title>
        <authorList>
            <person name="Kim M.J."/>
        </authorList>
    </citation>
    <scope>NUCLEOTIDE SEQUENCE [LARGE SCALE GENOMIC DNA]</scope>
    <source>
        <strain evidence="2 3">MMS16-CNU292</strain>
    </source>
</reference>
<feature type="domain" description="wHTH-Hsp90 Na associated" evidence="1">
    <location>
        <begin position="122"/>
        <end position="174"/>
    </location>
</feature>
<dbReference type="Proteomes" id="UP000319103">
    <property type="component" value="Unassembled WGS sequence"/>
</dbReference>
<gene>
    <name evidence="2" type="ORF">E6W39_37950</name>
</gene>
<comment type="caution">
    <text evidence="2">The sequence shown here is derived from an EMBL/GenBank/DDBJ whole genome shotgun (WGS) entry which is preliminary data.</text>
</comment>
<organism evidence="2 3">
    <name type="scientific">Kitasatospora acidiphila</name>
    <dbReference type="NCBI Taxonomy" id="2567942"/>
    <lineage>
        <taxon>Bacteria</taxon>
        <taxon>Bacillati</taxon>
        <taxon>Actinomycetota</taxon>
        <taxon>Actinomycetes</taxon>
        <taxon>Kitasatosporales</taxon>
        <taxon>Streptomycetaceae</taxon>
        <taxon>Kitasatospora</taxon>
    </lineage>
</organism>
<dbReference type="AlphaFoldDB" id="A0A540WEU4"/>
<dbReference type="Pfam" id="PF24410">
    <property type="entry name" value="wHTH-HSP90_Na-assoc"/>
    <property type="match status" value="5"/>
</dbReference>
<sequence>MLSQYLNGDSPWLETGKPVDLGHLVAAAAAMCRPAREIADRLTALGYEVPEPPPQDVQGGDELMVSLSLDGWPRWLPSAELVPADHVLRAAAATGRTPGEVMARFAALGYRITDAVPDSAAGPADNALLSEYLDGEWPWLETDEPVEFGHLVAAAAKTDRSAGEVAARLAALGFRLPEVALPDVLPGDELLVSRSLEGWPHWLALTDPVPADHVLRAAAITGRTASEVVGRLVALGYQLPDAPTDSAVEADDIVLLSQFLDSESPWLETDESVPADHIRKAAKATGRRRGEVAARLAVLGYRSSQVRCG</sequence>
<accession>A0A540WEU4</accession>
<name>A0A540WEU4_9ACTN</name>
<dbReference type="InterPro" id="IPR056507">
    <property type="entry name" value="wHTH-HSP90_Na-assoc"/>
</dbReference>
<evidence type="ECO:0000313" key="3">
    <source>
        <dbReference type="Proteomes" id="UP000319103"/>
    </source>
</evidence>
<dbReference type="RefSeq" id="WP_141637329.1">
    <property type="nucleotide sequence ID" value="NZ_VIGB01000003.1"/>
</dbReference>